<organism evidence="5 6">
    <name type="scientific">Anoxybacillus flavithermus</name>
    <dbReference type="NCBI Taxonomy" id="33934"/>
    <lineage>
        <taxon>Bacteria</taxon>
        <taxon>Bacillati</taxon>
        <taxon>Bacillota</taxon>
        <taxon>Bacilli</taxon>
        <taxon>Bacillales</taxon>
        <taxon>Anoxybacillaceae</taxon>
        <taxon>Anoxybacillus</taxon>
    </lineage>
</organism>
<evidence type="ECO:0000313" key="6">
    <source>
        <dbReference type="Proteomes" id="UP000078336"/>
    </source>
</evidence>
<dbReference type="EMBL" id="LUCQ01000061">
    <property type="protein sequence ID" value="OAO80959.1"/>
    <property type="molecule type" value="Genomic_DNA"/>
</dbReference>
<dbReference type="InterPro" id="IPR036005">
    <property type="entry name" value="Creatinase/aminopeptidase-like"/>
</dbReference>
<evidence type="ECO:0000256" key="1">
    <source>
        <dbReference type="ARBA" id="ARBA00001936"/>
    </source>
</evidence>
<protein>
    <submittedName>
        <fullName evidence="5">Proline dipeptidase</fullName>
    </submittedName>
</protein>
<dbReference type="InterPro" id="IPR050659">
    <property type="entry name" value="Peptidase_M24B"/>
</dbReference>
<dbReference type="PANTHER" id="PTHR46112">
    <property type="entry name" value="AMINOPEPTIDASE"/>
    <property type="match status" value="1"/>
</dbReference>
<dbReference type="PANTHER" id="PTHR46112:SF10">
    <property type="entry name" value="DIPEPTIDASE YKVY-RELATED"/>
    <property type="match status" value="1"/>
</dbReference>
<name>A0A178THZ7_9BACL</name>
<accession>A0A178THZ7</accession>
<evidence type="ECO:0000313" key="5">
    <source>
        <dbReference type="EMBL" id="OAO80959.1"/>
    </source>
</evidence>
<feature type="domain" description="Peptidase M24" evidence="4">
    <location>
        <begin position="4"/>
        <end position="39"/>
    </location>
</feature>
<dbReference type="InterPro" id="IPR000994">
    <property type="entry name" value="Pept_M24"/>
</dbReference>
<reference evidence="5 6" key="1">
    <citation type="submission" date="2016-03" db="EMBL/GenBank/DDBJ databases">
        <title>Spore heat resistance.</title>
        <authorList>
            <person name="Boekhorst J."/>
            <person name="Berendsen E.M."/>
            <person name="Wells-Bennik M.H."/>
            <person name="Kuipers O.P."/>
        </authorList>
    </citation>
    <scope>NUCLEOTIDE SEQUENCE [LARGE SCALE GENOMIC DNA]</scope>
    <source>
        <strain evidence="5 6">AF16</strain>
    </source>
</reference>
<gene>
    <name evidence="5" type="ORF">TAF16_0898</name>
</gene>
<dbReference type="Gene3D" id="3.90.230.10">
    <property type="entry name" value="Creatinase/methionine aminopeptidase superfamily"/>
    <property type="match status" value="1"/>
</dbReference>
<comment type="similarity">
    <text evidence="2">Belongs to the peptidase M24B family.</text>
</comment>
<dbReference type="Pfam" id="PF00557">
    <property type="entry name" value="Peptidase_M24"/>
    <property type="match status" value="1"/>
</dbReference>
<dbReference type="SUPFAM" id="SSF55920">
    <property type="entry name" value="Creatinase/aminopeptidase"/>
    <property type="match status" value="1"/>
</dbReference>
<dbReference type="Proteomes" id="UP000078336">
    <property type="component" value="Unassembled WGS sequence"/>
</dbReference>
<dbReference type="PATRIC" id="fig|33934.7.peg.2032"/>
<keyword evidence="6" id="KW-1185">Reference proteome</keyword>
<sequence>MNATNTMPLQAGMVFTIEPGIYVPSVGGVRIEDDVYMTEKGPLLLTTYPKELQIV</sequence>
<evidence type="ECO:0000256" key="3">
    <source>
        <dbReference type="ARBA" id="ARBA00023211"/>
    </source>
</evidence>
<keyword evidence="3" id="KW-0464">Manganese</keyword>
<comment type="caution">
    <text evidence="5">The sequence shown here is derived from an EMBL/GenBank/DDBJ whole genome shotgun (WGS) entry which is preliminary data.</text>
</comment>
<dbReference type="AlphaFoldDB" id="A0A178THZ7"/>
<evidence type="ECO:0000256" key="2">
    <source>
        <dbReference type="ARBA" id="ARBA00008766"/>
    </source>
</evidence>
<proteinExistence type="inferred from homology"/>
<evidence type="ECO:0000259" key="4">
    <source>
        <dbReference type="Pfam" id="PF00557"/>
    </source>
</evidence>
<comment type="cofactor">
    <cofactor evidence="1">
        <name>Mn(2+)</name>
        <dbReference type="ChEBI" id="CHEBI:29035"/>
    </cofactor>
</comment>